<protein>
    <submittedName>
        <fullName evidence="2">Fimbrillin family protein</fullName>
    </submittedName>
</protein>
<reference evidence="2 4" key="1">
    <citation type="journal article" date="2019" name="Nat. Med.">
        <title>A library of human gut bacterial isolates paired with longitudinal multiomics data enables mechanistic microbiome research.</title>
        <authorList>
            <person name="Poyet M."/>
            <person name="Groussin M."/>
            <person name="Gibbons S.M."/>
            <person name="Avila-Pacheco J."/>
            <person name="Jiang X."/>
            <person name="Kearney S.M."/>
            <person name="Perrotta A.R."/>
            <person name="Berdy B."/>
            <person name="Zhao S."/>
            <person name="Lieberman T.D."/>
            <person name="Swanson P.K."/>
            <person name="Smith M."/>
            <person name="Roesemann S."/>
            <person name="Alexander J.E."/>
            <person name="Rich S.A."/>
            <person name="Livny J."/>
            <person name="Vlamakis H."/>
            <person name="Clish C."/>
            <person name="Bullock K."/>
            <person name="Deik A."/>
            <person name="Scott J."/>
            <person name="Pierce K.A."/>
            <person name="Xavier R.J."/>
            <person name="Alm E.J."/>
        </authorList>
    </citation>
    <scope>NUCLEOTIDE SEQUENCE [LARGE SCALE GENOMIC DNA]</scope>
    <source>
        <strain evidence="2 4">BIOML-A134</strain>
    </source>
</reference>
<proteinExistence type="predicted"/>
<accession>A0A5M5CX62</accession>
<dbReference type="PROSITE" id="PS51257">
    <property type="entry name" value="PROKAR_LIPOPROTEIN"/>
    <property type="match status" value="1"/>
</dbReference>
<name>A0A5M5CX62_BACOV</name>
<evidence type="ECO:0000256" key="1">
    <source>
        <dbReference type="SAM" id="SignalP"/>
    </source>
</evidence>
<organism evidence="2 4">
    <name type="scientific">Bacteroides ovatus</name>
    <dbReference type="NCBI Taxonomy" id="28116"/>
    <lineage>
        <taxon>Bacteria</taxon>
        <taxon>Pseudomonadati</taxon>
        <taxon>Bacteroidota</taxon>
        <taxon>Bacteroidia</taxon>
        <taxon>Bacteroidales</taxon>
        <taxon>Bacteroidaceae</taxon>
        <taxon>Bacteroides</taxon>
    </lineage>
</organism>
<evidence type="ECO:0000313" key="2">
    <source>
        <dbReference type="EMBL" id="KAA4091535.1"/>
    </source>
</evidence>
<comment type="caution">
    <text evidence="2">The sequence shown here is derived from an EMBL/GenBank/DDBJ whole genome shotgun (WGS) entry which is preliminary data.</text>
</comment>
<keyword evidence="4" id="KW-1185">Reference proteome</keyword>
<dbReference type="AlphaFoldDB" id="A0A5M5CX62"/>
<feature type="non-terminal residue" evidence="2">
    <location>
        <position position="39"/>
    </location>
</feature>
<evidence type="ECO:0000313" key="3">
    <source>
        <dbReference type="EMBL" id="KAA4094956.1"/>
    </source>
</evidence>
<sequence>MTMNMRFFIIAAAATLLAACTQENEVQNNPVEARITAGV</sequence>
<gene>
    <name evidence="3" type="ORF">F3D66_17705</name>
    <name evidence="2" type="ORF">F3D66_22895</name>
</gene>
<dbReference type="EMBL" id="VWKB01000037">
    <property type="protein sequence ID" value="KAA4091535.1"/>
    <property type="molecule type" value="Genomic_DNA"/>
</dbReference>
<keyword evidence="1" id="KW-0732">Signal</keyword>
<feature type="chain" id="PRO_5044621830" evidence="1">
    <location>
        <begin position="19"/>
        <end position="39"/>
    </location>
</feature>
<dbReference type="EMBL" id="VWKB01000024">
    <property type="protein sequence ID" value="KAA4094956.1"/>
    <property type="molecule type" value="Genomic_DNA"/>
</dbReference>
<evidence type="ECO:0000313" key="4">
    <source>
        <dbReference type="Proteomes" id="UP000473905"/>
    </source>
</evidence>
<feature type="signal peptide" evidence="1">
    <location>
        <begin position="1"/>
        <end position="18"/>
    </location>
</feature>
<dbReference type="Proteomes" id="UP000473905">
    <property type="component" value="Unassembled WGS sequence"/>
</dbReference>